<gene>
    <name evidence="4" type="ORF">HNR38_000418</name>
</gene>
<comment type="caution">
    <text evidence="4">The sequence shown here is derived from an EMBL/GenBank/DDBJ whole genome shotgun (WGS) entry which is preliminary data.</text>
</comment>
<sequence>MKPGIRALTLLLSSGLAVTASAEVYRWTDASGAVHFSDTPPDTGQPARVELREPVTVPMADNIGQAERVRKSRKAVGRMLAPSGEDRYRQEKQQAQARAARCRKLNQRLERIQAQLRRGHSNERGNRLREQKREVGDQYSRECILN</sequence>
<evidence type="ECO:0000313" key="5">
    <source>
        <dbReference type="Proteomes" id="UP000591735"/>
    </source>
</evidence>
<protein>
    <recommendedName>
        <fullName evidence="3">DUF4124 domain-containing protein</fullName>
    </recommendedName>
</protein>
<feature type="signal peptide" evidence="2">
    <location>
        <begin position="1"/>
        <end position="22"/>
    </location>
</feature>
<feature type="chain" id="PRO_5032888859" description="DUF4124 domain-containing protein" evidence="2">
    <location>
        <begin position="23"/>
        <end position="146"/>
    </location>
</feature>
<evidence type="ECO:0000256" key="1">
    <source>
        <dbReference type="SAM" id="MobiDB-lite"/>
    </source>
</evidence>
<reference evidence="4 5" key="1">
    <citation type="submission" date="2020-08" db="EMBL/GenBank/DDBJ databases">
        <title>Genomic Encyclopedia of Type Strains, Phase IV (KMG-IV): sequencing the most valuable type-strain genomes for metagenomic binning, comparative biology and taxonomic classification.</title>
        <authorList>
            <person name="Goeker M."/>
        </authorList>
    </citation>
    <scope>NUCLEOTIDE SEQUENCE [LARGE SCALE GENOMIC DNA]</scope>
    <source>
        <strain evidence="4 5">DSM 22359</strain>
    </source>
</reference>
<name>A0A840U9X5_9GAMM</name>
<keyword evidence="5" id="KW-1185">Reference proteome</keyword>
<dbReference type="InterPro" id="IPR025392">
    <property type="entry name" value="DUF4124"/>
</dbReference>
<feature type="region of interest" description="Disordered" evidence="1">
    <location>
        <begin position="116"/>
        <end position="146"/>
    </location>
</feature>
<dbReference type="Proteomes" id="UP000591735">
    <property type="component" value="Unassembled WGS sequence"/>
</dbReference>
<organism evidence="4 5">
    <name type="scientific">Marinobacter oulmenensis</name>
    <dbReference type="NCBI Taxonomy" id="643747"/>
    <lineage>
        <taxon>Bacteria</taxon>
        <taxon>Pseudomonadati</taxon>
        <taxon>Pseudomonadota</taxon>
        <taxon>Gammaproteobacteria</taxon>
        <taxon>Pseudomonadales</taxon>
        <taxon>Marinobacteraceae</taxon>
        <taxon>Marinobacter</taxon>
    </lineage>
</organism>
<proteinExistence type="predicted"/>
<keyword evidence="2" id="KW-0732">Signal</keyword>
<evidence type="ECO:0000313" key="4">
    <source>
        <dbReference type="EMBL" id="MBB5319950.1"/>
    </source>
</evidence>
<feature type="domain" description="DUF4124" evidence="3">
    <location>
        <begin position="12"/>
        <end position="57"/>
    </location>
</feature>
<feature type="region of interest" description="Disordered" evidence="1">
    <location>
        <begin position="68"/>
        <end position="102"/>
    </location>
</feature>
<evidence type="ECO:0000259" key="3">
    <source>
        <dbReference type="Pfam" id="PF13511"/>
    </source>
</evidence>
<dbReference type="RefSeq" id="WP_183699270.1">
    <property type="nucleotide sequence ID" value="NZ_JACHFE010000001.1"/>
</dbReference>
<dbReference type="Pfam" id="PF13511">
    <property type="entry name" value="DUF4124"/>
    <property type="match status" value="1"/>
</dbReference>
<dbReference type="AlphaFoldDB" id="A0A840U9X5"/>
<evidence type="ECO:0000256" key="2">
    <source>
        <dbReference type="SAM" id="SignalP"/>
    </source>
</evidence>
<feature type="compositionally biased region" description="Basic and acidic residues" evidence="1">
    <location>
        <begin position="120"/>
        <end position="140"/>
    </location>
</feature>
<dbReference type="EMBL" id="JACHFE010000001">
    <property type="protein sequence ID" value="MBB5319950.1"/>
    <property type="molecule type" value="Genomic_DNA"/>
</dbReference>
<accession>A0A840U9X5</accession>